<protein>
    <submittedName>
        <fullName evidence="4">Coat protein</fullName>
    </submittedName>
</protein>
<evidence type="ECO:0000256" key="1">
    <source>
        <dbReference type="ARBA" id="ARBA00004328"/>
    </source>
</evidence>
<keyword evidence="2 4" id="KW-0167">Capsid protein</keyword>
<keyword evidence="5" id="KW-1185">Reference proteome</keyword>
<keyword evidence="3" id="KW-0946">Virion</keyword>
<dbReference type="EMBL" id="BK014172">
    <property type="protein sequence ID" value="DAD52669.1"/>
    <property type="molecule type" value="Genomic_RNA"/>
</dbReference>
<dbReference type="KEGG" id="vg:80398738"/>
<name>A0A8S5L5I2_9VIRU</name>
<evidence type="ECO:0000313" key="4">
    <source>
        <dbReference type="EMBL" id="DAD52669.1"/>
    </source>
</evidence>
<dbReference type="Gene3D" id="3.30.380.10">
    <property type="entry name" value="MS2 Viral Coat Protein"/>
    <property type="match status" value="1"/>
</dbReference>
<dbReference type="InterPro" id="IPR015954">
    <property type="entry name" value="Phage_RNA-type_capsid"/>
</dbReference>
<accession>A0A8S5L5I2</accession>
<comment type="subcellular location">
    <subcellularLocation>
        <location evidence="1">Virion</location>
    </subcellularLocation>
</comment>
<dbReference type="GO" id="GO:0019028">
    <property type="term" value="C:viral capsid"/>
    <property type="evidence" value="ECO:0007669"/>
    <property type="project" value="UniProtKB-KW"/>
</dbReference>
<gene>
    <name evidence="4" type="primary">SRR7976299_7_2</name>
</gene>
<dbReference type="GeneID" id="80398738"/>
<evidence type="ECO:0000313" key="5">
    <source>
        <dbReference type="Proteomes" id="UP000680642"/>
    </source>
</evidence>
<dbReference type="RefSeq" id="YP_010769658.1">
    <property type="nucleotide sequence ID" value="NC_074039.1"/>
</dbReference>
<sequence>MPNTIVLKDKSANNVIFSLVGASGDSAVFRAQGSTLMGAPEVALRLQRKPNVNRVYAKLSIPTVCTDVSCGKPVVSYTEVGSLDLSSVLAASEAARDNFIAMFASLAANPAVQAMFTDGISPQV</sequence>
<evidence type="ECO:0000256" key="3">
    <source>
        <dbReference type="ARBA" id="ARBA00022844"/>
    </source>
</evidence>
<dbReference type="Proteomes" id="UP000680642">
    <property type="component" value="Segment"/>
</dbReference>
<organism evidence="4 5">
    <name type="scientific">ssRNA phage SRR7976299_7</name>
    <dbReference type="NCBI Taxonomy" id="2786647"/>
    <lineage>
        <taxon>Viruses</taxon>
        <taxon>Riboviria</taxon>
        <taxon>Orthornavirae</taxon>
        <taxon>Lenarviricota</taxon>
        <taxon>Leviviricetes</taxon>
        <taxon>Norzivirales</taxon>
        <taxon>Fiersviridae</taxon>
        <taxon>Opdykovirus</taxon>
        <taxon>Opdykovirus pelocola</taxon>
    </lineage>
</organism>
<proteinExistence type="predicted"/>
<reference evidence="4" key="1">
    <citation type="submission" date="2020-09" db="EMBL/GenBank/DDBJ databases">
        <title>Leviviricetes taxonomy.</title>
        <authorList>
            <person name="Stockdale S.R."/>
            <person name="Callanan J."/>
            <person name="Adriaenssens E.M."/>
            <person name="Kuhn J.H."/>
            <person name="Rumnieks J."/>
            <person name="Shkoporov A."/>
            <person name="Draper L.A."/>
            <person name="Ross P."/>
            <person name="Hill C."/>
        </authorList>
    </citation>
    <scope>NUCLEOTIDE SEQUENCE</scope>
</reference>
<evidence type="ECO:0000256" key="2">
    <source>
        <dbReference type="ARBA" id="ARBA00022561"/>
    </source>
</evidence>